<dbReference type="SUPFAM" id="SSF49373">
    <property type="entry name" value="Invasin/intimin cell-adhesion fragments"/>
    <property type="match status" value="1"/>
</dbReference>
<evidence type="ECO:0000313" key="1">
    <source>
        <dbReference type="EMBL" id="SDA65236.1"/>
    </source>
</evidence>
<protein>
    <recommendedName>
        <fullName evidence="3">Adhesin-like protein</fullName>
    </recommendedName>
</protein>
<name>A0A1G5X5M1_9EURY</name>
<gene>
    <name evidence="1" type="ORF">SAMN02910315_01953</name>
</gene>
<accession>A0A1G5X5M1</accession>
<reference evidence="1 2" key="1">
    <citation type="submission" date="2016-10" db="EMBL/GenBank/DDBJ databases">
        <authorList>
            <person name="Varghese N."/>
            <person name="Submissions S."/>
        </authorList>
    </citation>
    <scope>NUCLEOTIDE SEQUENCE [LARGE SCALE GENOMIC DNA]</scope>
    <source>
        <strain evidence="1 2">DSM 16643</strain>
    </source>
</reference>
<evidence type="ECO:0008006" key="3">
    <source>
        <dbReference type="Google" id="ProtNLM"/>
    </source>
</evidence>
<dbReference type="InterPro" id="IPR008964">
    <property type="entry name" value="Invasin/intimin_cell_adhesion"/>
</dbReference>
<dbReference type="AlphaFoldDB" id="A0A1G5X5M1"/>
<dbReference type="RefSeq" id="WP_149732454.1">
    <property type="nucleotide sequence ID" value="NZ_FMXB01000017.1"/>
</dbReference>
<dbReference type="Gene3D" id="2.60.40.10">
    <property type="entry name" value="Immunoglobulins"/>
    <property type="match status" value="1"/>
</dbReference>
<dbReference type="InterPro" id="IPR013783">
    <property type="entry name" value="Ig-like_fold"/>
</dbReference>
<proteinExistence type="predicted"/>
<dbReference type="EMBL" id="FMXB01000017">
    <property type="protein sequence ID" value="SDA65236.1"/>
    <property type="molecule type" value="Genomic_DNA"/>
</dbReference>
<keyword evidence="2" id="KW-1185">Reference proteome</keyword>
<organism evidence="1 2">
    <name type="scientific">Methanobrevibacter millerae</name>
    <dbReference type="NCBI Taxonomy" id="230361"/>
    <lineage>
        <taxon>Archaea</taxon>
        <taxon>Methanobacteriati</taxon>
        <taxon>Methanobacteriota</taxon>
        <taxon>Methanomada group</taxon>
        <taxon>Methanobacteria</taxon>
        <taxon>Methanobacteriales</taxon>
        <taxon>Methanobacteriaceae</taxon>
        <taxon>Methanobrevibacter</taxon>
    </lineage>
</organism>
<dbReference type="OrthoDB" id="81290at2157"/>
<dbReference type="Proteomes" id="UP000323439">
    <property type="component" value="Unassembled WGS sequence"/>
</dbReference>
<evidence type="ECO:0000313" key="2">
    <source>
        <dbReference type="Proteomes" id="UP000323439"/>
    </source>
</evidence>
<sequence>MVSNYIIVLPVLSADDLIKKQGTPNQFVAALVNGTGAPYPSQSVTFNINGVLYNRVTDGSGLAKLNINLMPGEYIITSSYNGTNIANKVTVTS</sequence>